<dbReference type="GeneID" id="110975973"/>
<feature type="compositionally biased region" description="Basic and acidic residues" evidence="12">
    <location>
        <begin position="481"/>
        <end position="499"/>
    </location>
</feature>
<organism evidence="14 15">
    <name type="scientific">Acanthaster planci</name>
    <name type="common">Crown-of-thorns starfish</name>
    <dbReference type="NCBI Taxonomy" id="133434"/>
    <lineage>
        <taxon>Eukaryota</taxon>
        <taxon>Metazoa</taxon>
        <taxon>Echinodermata</taxon>
        <taxon>Eleutherozoa</taxon>
        <taxon>Asterozoa</taxon>
        <taxon>Asteroidea</taxon>
        <taxon>Valvatacea</taxon>
        <taxon>Valvatida</taxon>
        <taxon>Acanthasteridae</taxon>
        <taxon>Acanthaster</taxon>
    </lineage>
</organism>
<protein>
    <submittedName>
        <fullName evidence="15 16">Zinc finger protein GLI4-like isoform X1</fullName>
    </submittedName>
</protein>
<dbReference type="GO" id="GO:0000981">
    <property type="term" value="F:DNA-binding transcription factor activity, RNA polymerase II-specific"/>
    <property type="evidence" value="ECO:0007669"/>
    <property type="project" value="TreeGrafter"/>
</dbReference>
<keyword evidence="14" id="KW-1185">Reference proteome</keyword>
<dbReference type="PROSITE" id="PS00028">
    <property type="entry name" value="ZINC_FINGER_C2H2_1"/>
    <property type="match status" value="4"/>
</dbReference>
<accession>A0A8B7XXN4</accession>
<keyword evidence="10" id="KW-0539">Nucleus</keyword>
<evidence type="ECO:0000256" key="9">
    <source>
        <dbReference type="ARBA" id="ARBA00023163"/>
    </source>
</evidence>
<dbReference type="Pfam" id="PF00096">
    <property type="entry name" value="zf-C2H2"/>
    <property type="match status" value="2"/>
</dbReference>
<feature type="compositionally biased region" description="Basic residues" evidence="12">
    <location>
        <begin position="90"/>
        <end position="108"/>
    </location>
</feature>
<evidence type="ECO:0000313" key="15">
    <source>
        <dbReference type="RefSeq" id="XP_022084556.1"/>
    </source>
</evidence>
<feature type="compositionally biased region" description="Low complexity" evidence="12">
    <location>
        <begin position="984"/>
        <end position="999"/>
    </location>
</feature>
<name>A0A8B7XXN4_ACAPL</name>
<evidence type="ECO:0000313" key="17">
    <source>
        <dbReference type="RefSeq" id="XP_022084574.1"/>
    </source>
</evidence>
<evidence type="ECO:0000256" key="11">
    <source>
        <dbReference type="PROSITE-ProRule" id="PRU00042"/>
    </source>
</evidence>
<feature type="compositionally biased region" description="Polar residues" evidence="12">
    <location>
        <begin position="703"/>
        <end position="712"/>
    </location>
</feature>
<comment type="subcellular location">
    <subcellularLocation>
        <location evidence="1">Nucleus</location>
    </subcellularLocation>
</comment>
<dbReference type="GO" id="GO:0005634">
    <property type="term" value="C:nucleus"/>
    <property type="evidence" value="ECO:0007669"/>
    <property type="project" value="UniProtKB-SubCell"/>
</dbReference>
<dbReference type="PANTHER" id="PTHR45718:SF4">
    <property type="entry name" value="TRANSCRIPTIONAL ACTIVATOR CUBITUS INTERRUPTUS"/>
    <property type="match status" value="1"/>
</dbReference>
<keyword evidence="3" id="KW-0479">Metal-binding</keyword>
<feature type="compositionally biased region" description="Basic and acidic residues" evidence="12">
    <location>
        <begin position="674"/>
        <end position="693"/>
    </location>
</feature>
<feature type="region of interest" description="Disordered" evidence="12">
    <location>
        <begin position="967"/>
        <end position="1006"/>
    </location>
</feature>
<feature type="region of interest" description="Disordered" evidence="12">
    <location>
        <begin position="1"/>
        <end position="75"/>
    </location>
</feature>
<evidence type="ECO:0000256" key="1">
    <source>
        <dbReference type="ARBA" id="ARBA00004123"/>
    </source>
</evidence>
<feature type="domain" description="C2H2-type" evidence="13">
    <location>
        <begin position="649"/>
        <end position="679"/>
    </location>
</feature>
<feature type="region of interest" description="Disordered" evidence="12">
    <location>
        <begin position="792"/>
        <end position="823"/>
    </location>
</feature>
<keyword evidence="7" id="KW-0805">Transcription regulation</keyword>
<proteinExistence type="inferred from homology"/>
<evidence type="ECO:0000256" key="2">
    <source>
        <dbReference type="ARBA" id="ARBA00010831"/>
    </source>
</evidence>
<gene>
    <name evidence="15 16 17" type="primary">LOC110975973</name>
</gene>
<feature type="domain" description="C2H2-type" evidence="13">
    <location>
        <begin position="555"/>
        <end position="587"/>
    </location>
</feature>
<feature type="compositionally biased region" description="Gly residues" evidence="12">
    <location>
        <begin position="803"/>
        <end position="815"/>
    </location>
</feature>
<evidence type="ECO:0000256" key="8">
    <source>
        <dbReference type="ARBA" id="ARBA00023125"/>
    </source>
</evidence>
<dbReference type="InterPro" id="IPR048420">
    <property type="entry name" value="Zap1-like_Znf1"/>
</dbReference>
<evidence type="ECO:0000259" key="13">
    <source>
        <dbReference type="PROSITE" id="PS50157"/>
    </source>
</evidence>
<feature type="region of interest" description="Disordered" evidence="12">
    <location>
        <begin position="662"/>
        <end position="743"/>
    </location>
</feature>
<evidence type="ECO:0000313" key="14">
    <source>
        <dbReference type="Proteomes" id="UP000694845"/>
    </source>
</evidence>
<dbReference type="FunFam" id="3.30.160.60:FF:000036">
    <property type="entry name" value="GLI family zinc finger 3"/>
    <property type="match status" value="1"/>
</dbReference>
<comment type="similarity">
    <text evidence="2">Belongs to the GLI C2H2-type zinc-finger protein family.</text>
</comment>
<dbReference type="OMA" id="NMMEQEY"/>
<feature type="compositionally biased region" description="Low complexity" evidence="12">
    <location>
        <begin position="717"/>
        <end position="726"/>
    </location>
</feature>
<dbReference type="GO" id="GO:0000978">
    <property type="term" value="F:RNA polymerase II cis-regulatory region sequence-specific DNA binding"/>
    <property type="evidence" value="ECO:0007669"/>
    <property type="project" value="TreeGrafter"/>
</dbReference>
<evidence type="ECO:0000256" key="10">
    <source>
        <dbReference type="ARBA" id="ARBA00023242"/>
    </source>
</evidence>
<feature type="region of interest" description="Disordered" evidence="12">
    <location>
        <begin position="260"/>
        <end position="294"/>
    </location>
</feature>
<keyword evidence="6" id="KW-0862">Zinc</keyword>
<dbReference type="Pfam" id="PF23561">
    <property type="entry name" value="zf-C2H2_15"/>
    <property type="match status" value="1"/>
</dbReference>
<dbReference type="OrthoDB" id="3214149at2759"/>
<evidence type="ECO:0000313" key="16">
    <source>
        <dbReference type="RefSeq" id="XP_022084565.1"/>
    </source>
</evidence>
<dbReference type="SMART" id="SM00355">
    <property type="entry name" value="ZnF_C2H2"/>
    <property type="match status" value="5"/>
</dbReference>
<evidence type="ECO:0000256" key="3">
    <source>
        <dbReference type="ARBA" id="ARBA00022723"/>
    </source>
</evidence>
<dbReference type="PANTHER" id="PTHR45718">
    <property type="entry name" value="TRANSCRIPTIONAL ACTIVATOR CUBITUS INTERRUPTUS"/>
    <property type="match status" value="1"/>
</dbReference>
<dbReference type="InterPro" id="IPR013087">
    <property type="entry name" value="Znf_C2H2_type"/>
</dbReference>
<dbReference type="FunFam" id="3.30.160.60:FF:000048">
    <property type="entry name" value="GLI family zinc finger 3"/>
    <property type="match status" value="1"/>
</dbReference>
<feature type="domain" description="C2H2-type" evidence="13">
    <location>
        <begin position="588"/>
        <end position="617"/>
    </location>
</feature>
<dbReference type="GO" id="GO:0007224">
    <property type="term" value="P:smoothened signaling pathway"/>
    <property type="evidence" value="ECO:0007669"/>
    <property type="project" value="TreeGrafter"/>
</dbReference>
<feature type="compositionally biased region" description="Polar residues" evidence="12">
    <location>
        <begin position="967"/>
        <end position="981"/>
    </location>
</feature>
<sequence length="1335" mass="146109">MMATIKRHEAETSKKRKTTSSPRNTPEEQDKDQVKQDSQQGSSDTPGRGTLSTVCEEPASSTDEDHHQRDSQRAKYLASLRPFPLAPSVHPHHYHHQALHHHHHHHHSPPYLIDPTNGWAALDPRYVHAMDGRLGFHPPIPVDSRTHEGRYHFDSPIHHPLHGHTSGGSPSLSDVSLIRLTPQRGSSADSASYPLYMQHYVDQFRGSPAMSALSHARGISPSGSYGEGAIPPSHPTAMPYHTHLSQHSLIAPEFLSAPPSTAGSIEHPALDVGSIEGSRFSTPRPTDRRSRKRALSISPLSGECLDINAMIRTSPNSLVAYINSSRSSSSASGSYGHLSAGAVSPLSWHPSATPIAHLQQLQQQLMRQRTGLGNPFMPSAIPPPSGAVQHHPAMATLLARAHPSSNTNEETMVPPMTTDILAKHSSRPAVENNTDATHEGHSPQKFLEPNNNDLVTSSLDPADRNRRQDASPNVVSSTCHVDAKKMSPDGHRVGAERHGKGVGIGSEDGTKGLIEEDVPVVTDCEWNDCQARYDTLDQLVQHILNDHIHNERKEFVCRWRGCIREEKPFKAQYMLVVHMRRHTGEKPHQCTFEGCKKAYSRLENLKTHLRSHTGERPYVCEFQGCTKAFSNASDRAKHQNRTHSNAKPYVCKIPGCTKRYTDPSSLRKHVKTVHGPDAHVTKKQRGGDRHDRTPGGAGEGQTRDQQPGSVKSESAESVDGSVVSVGRRSDRPPSVPPSDLHIDVVHDSPITECLTLQHEFSCSPHNDSGVEMTVPGGSLTDLTTIEDDKIQDDHISSNMGPSSQGGRGNGGGGRTRGSALTTLSSQTVRPISPLVCKPSRQRLKVNTPAVNRLAQKVKTAQGLPQLPQINTRRGAIVNTSSEFKPKDRNIIKLQAEEMGRCDSSQSFIGSLDNLGARRGSNGSTVSSYYSSRRSSEASPFPLSQFSSRRSSGASTYLSSRRASGASSQFSSRFGATSSNFDPISPGSSRRSSGAMSGMNGPTGLPGLTLEEQRRLQAKYDQVTGQQNSWGEDKFAPSPLPGYNGNRHGSFPSRTPLPHEVPGVGIRRASDPVHQRQQEPVLHRYNSLTNINPHNPLPIPQNMSSLKQRSRPMEMPPVISNQWQDMARESAMGQHSGTMDMINEDPTGDMMSMQNAVYQPMIPSNQNRGYNNGYAEPKMMTGGYVDSNDMMHSILGNVNEQYQPNQMQLNEAHYIQLQQQQQQRAYQNSMPTSMEMSPGCNQVSSTVDHPYDQPSIPQMDCDDPVASGLAALSADGLDNVQPLIPNLVSPTDLMNGMGCESPMVPNVNPVSNMVVNDMSSMLTSLAEENRFLNMMS</sequence>
<feature type="compositionally biased region" description="Basic and acidic residues" evidence="12">
    <location>
        <begin position="63"/>
        <end position="73"/>
    </location>
</feature>
<dbReference type="SUPFAM" id="SSF57667">
    <property type="entry name" value="beta-beta-alpha zinc fingers"/>
    <property type="match status" value="4"/>
</dbReference>
<dbReference type="RefSeq" id="XP_022084556.1">
    <property type="nucleotide sequence ID" value="XM_022228864.1"/>
</dbReference>
<feature type="region of interest" description="Disordered" evidence="12">
    <location>
        <begin position="428"/>
        <end position="510"/>
    </location>
</feature>
<feature type="region of interest" description="Disordered" evidence="12">
    <location>
        <begin position="87"/>
        <end position="109"/>
    </location>
</feature>
<evidence type="ECO:0000256" key="6">
    <source>
        <dbReference type="ARBA" id="ARBA00022833"/>
    </source>
</evidence>
<dbReference type="Proteomes" id="UP000694845">
    <property type="component" value="Unplaced"/>
</dbReference>
<feature type="compositionally biased region" description="Polar residues" evidence="12">
    <location>
        <begin position="470"/>
        <end position="479"/>
    </location>
</feature>
<reference evidence="15 16" key="1">
    <citation type="submission" date="2025-04" db="UniProtKB">
        <authorList>
            <consortium name="RefSeq"/>
        </authorList>
    </citation>
    <scope>IDENTIFICATION</scope>
</reference>
<dbReference type="PROSITE" id="PS50157">
    <property type="entry name" value="ZINC_FINGER_C2H2_2"/>
    <property type="match status" value="4"/>
</dbReference>
<feature type="region of interest" description="Disordered" evidence="12">
    <location>
        <begin position="912"/>
        <end position="950"/>
    </location>
</feature>
<dbReference type="Pfam" id="PF21816">
    <property type="entry name" value="Zap1_zf1"/>
    <property type="match status" value="1"/>
</dbReference>
<dbReference type="Gene3D" id="3.30.160.60">
    <property type="entry name" value="Classic Zinc Finger"/>
    <property type="match status" value="5"/>
</dbReference>
<dbReference type="FunFam" id="3.30.160.60:FF:000031">
    <property type="entry name" value="GLI family zinc finger 3"/>
    <property type="match status" value="1"/>
</dbReference>
<dbReference type="KEGG" id="aplc:110975973"/>
<keyword evidence="4" id="KW-0677">Repeat</keyword>
<keyword evidence="9" id="KW-0804">Transcription</keyword>
<feature type="compositionally biased region" description="Basic and acidic residues" evidence="12">
    <location>
        <begin position="25"/>
        <end position="35"/>
    </location>
</feature>
<evidence type="ECO:0000256" key="12">
    <source>
        <dbReference type="SAM" id="MobiDB-lite"/>
    </source>
</evidence>
<dbReference type="GO" id="GO:0008270">
    <property type="term" value="F:zinc ion binding"/>
    <property type="evidence" value="ECO:0007669"/>
    <property type="project" value="UniProtKB-KW"/>
</dbReference>
<dbReference type="FunFam" id="3.30.160.60:FF:000019">
    <property type="entry name" value="GLI family zinc finger 3"/>
    <property type="match status" value="1"/>
</dbReference>
<feature type="compositionally biased region" description="Polar residues" evidence="12">
    <location>
        <begin position="449"/>
        <end position="459"/>
    </location>
</feature>
<dbReference type="InterPro" id="IPR043359">
    <property type="entry name" value="GLI-like"/>
</dbReference>
<feature type="compositionally biased region" description="Basic and acidic residues" evidence="12">
    <location>
        <begin position="1"/>
        <end position="13"/>
    </location>
</feature>
<dbReference type="InterPro" id="IPR036236">
    <property type="entry name" value="Znf_C2H2_sf"/>
</dbReference>
<evidence type="ECO:0000256" key="5">
    <source>
        <dbReference type="ARBA" id="ARBA00022771"/>
    </source>
</evidence>
<dbReference type="RefSeq" id="XP_022084565.1">
    <property type="nucleotide sequence ID" value="XM_022228873.1"/>
</dbReference>
<keyword evidence="5 11" id="KW-0863">Zinc-finger</keyword>
<keyword evidence="8" id="KW-0238">DNA-binding</keyword>
<dbReference type="RefSeq" id="XP_022084574.1">
    <property type="nucleotide sequence ID" value="XM_022228882.1"/>
</dbReference>
<evidence type="ECO:0000256" key="7">
    <source>
        <dbReference type="ARBA" id="ARBA00023015"/>
    </source>
</evidence>
<feature type="domain" description="C2H2-type" evidence="13">
    <location>
        <begin position="618"/>
        <end position="648"/>
    </location>
</feature>
<dbReference type="InterPro" id="IPR056436">
    <property type="entry name" value="Znf-C2H2_ZIC1-5/GLI1-3-like"/>
</dbReference>
<evidence type="ECO:0000256" key="4">
    <source>
        <dbReference type="ARBA" id="ARBA00022737"/>
    </source>
</evidence>